<dbReference type="Proteomes" id="UP000886780">
    <property type="component" value="Unassembled WGS sequence"/>
</dbReference>
<dbReference type="EMBL" id="DXEU01000152">
    <property type="protein sequence ID" value="HIX52855.1"/>
    <property type="molecule type" value="Genomic_DNA"/>
</dbReference>
<keyword evidence="9 17" id="KW-1133">Transmembrane helix</keyword>
<evidence type="ECO:0000256" key="4">
    <source>
        <dbReference type="ARBA" id="ARBA00022475"/>
    </source>
</evidence>
<evidence type="ECO:0000256" key="8">
    <source>
        <dbReference type="ARBA" id="ARBA00022741"/>
    </source>
</evidence>
<feature type="binding site" evidence="15">
    <location>
        <begin position="9"/>
        <end position="16"/>
    </location>
    <ligand>
        <name>GTP</name>
        <dbReference type="ChEBI" id="CHEBI:37565"/>
        <label>1</label>
    </ligand>
</feature>
<dbReference type="InterPro" id="IPR030389">
    <property type="entry name" value="G_FEOB_dom"/>
</dbReference>
<evidence type="ECO:0000256" key="12">
    <source>
        <dbReference type="ARBA" id="ARBA00023134"/>
    </source>
</evidence>
<reference evidence="19" key="2">
    <citation type="submission" date="2021-04" db="EMBL/GenBank/DDBJ databases">
        <authorList>
            <person name="Gilroy R."/>
        </authorList>
    </citation>
    <scope>NUCLEOTIDE SEQUENCE</scope>
    <source>
        <strain evidence="19">ChiGjej4B4-12881</strain>
    </source>
</reference>
<keyword evidence="13 17" id="KW-0472">Membrane</keyword>
<feature type="binding site" evidence="16">
    <location>
        <position position="23"/>
    </location>
    <ligand>
        <name>Mg(2+)</name>
        <dbReference type="ChEBI" id="CHEBI:18420"/>
        <label>2</label>
    </ligand>
</feature>
<feature type="binding site" evidence="15">
    <location>
        <begin position="57"/>
        <end position="60"/>
    </location>
    <ligand>
        <name>GTP</name>
        <dbReference type="ChEBI" id="CHEBI:37565"/>
        <label>1</label>
    </ligand>
</feature>
<evidence type="ECO:0000313" key="20">
    <source>
        <dbReference type="Proteomes" id="UP000886780"/>
    </source>
</evidence>
<dbReference type="InterPro" id="IPR011642">
    <property type="entry name" value="Gate_dom"/>
</dbReference>
<feature type="transmembrane region" description="Helical" evidence="17">
    <location>
        <begin position="350"/>
        <end position="370"/>
    </location>
</feature>
<evidence type="ECO:0000256" key="3">
    <source>
        <dbReference type="ARBA" id="ARBA00022448"/>
    </source>
</evidence>
<feature type="transmembrane region" description="Helical" evidence="17">
    <location>
        <begin position="527"/>
        <end position="546"/>
    </location>
</feature>
<dbReference type="Pfam" id="PF17910">
    <property type="entry name" value="FeoB_Cyto"/>
    <property type="match status" value="1"/>
</dbReference>
<dbReference type="InterPro" id="IPR041069">
    <property type="entry name" value="FeoB_Cyto"/>
</dbReference>
<keyword evidence="11" id="KW-0406">Ion transport</keyword>
<evidence type="ECO:0000256" key="7">
    <source>
        <dbReference type="ARBA" id="ARBA00022692"/>
    </source>
</evidence>
<dbReference type="InterPro" id="IPR011640">
    <property type="entry name" value="Fe2_transport_prot_B_C"/>
</dbReference>
<feature type="transmembrane region" description="Helical" evidence="17">
    <location>
        <begin position="663"/>
        <end position="683"/>
    </location>
</feature>
<feature type="binding site" evidence="15">
    <location>
        <begin position="34"/>
        <end position="38"/>
    </location>
    <ligand>
        <name>GTP</name>
        <dbReference type="ChEBI" id="CHEBI:37565"/>
        <label>1</label>
    </ligand>
</feature>
<feature type="transmembrane region" description="Helical" evidence="17">
    <location>
        <begin position="689"/>
        <end position="713"/>
    </location>
</feature>
<keyword evidence="16" id="KW-0479">Metal-binding</keyword>
<evidence type="ECO:0000256" key="15">
    <source>
        <dbReference type="PIRSR" id="PIRSR603373-1"/>
    </source>
</evidence>
<feature type="transmembrane region" description="Helical" evidence="17">
    <location>
        <begin position="633"/>
        <end position="651"/>
    </location>
</feature>
<dbReference type="FunFam" id="3.40.50.300:FF:000426">
    <property type="entry name" value="Ferrous iron transport protein B"/>
    <property type="match status" value="1"/>
</dbReference>
<name>A0A9D2AWV0_9FIRM</name>
<feature type="binding site" evidence="15">
    <location>
        <begin position="117"/>
        <end position="120"/>
    </location>
    <ligand>
        <name>GTP</name>
        <dbReference type="ChEBI" id="CHEBI:37565"/>
        <label>1</label>
    </ligand>
</feature>
<dbReference type="GO" id="GO:0005525">
    <property type="term" value="F:GTP binding"/>
    <property type="evidence" value="ECO:0007669"/>
    <property type="project" value="UniProtKB-KW"/>
</dbReference>
<keyword evidence="8 15" id="KW-0547">Nucleotide-binding</keyword>
<sequence>MAIRIALVGNPNCGKTTMFNALTGANQYVGNWPGVTVEKKEGKLKDSKSGEEIIITDLPGIYSLSPYTLEEVVSRDYLLKEKPDAIINLVDATNIERNLYLTTQVLEVGIPVVIALNMSDLLKKTGDRIDAKKLGAALGCEMVETSALKRTGLKEVVEKAVKLAKTSHEQAPEKRFADDVEAAIGEVETCLPAGVPEVQRRWYAVKLLERDSKVEAQLALDAGAKSKVESAAKQLEKAHDDDMESIITNERYEYITRLIRNTVKKSGRKMSTSDRIDQIVTNRILGLPIFALVMWLVYYVSVSTVGTMGTDWANDSFVVGIQDMVSAALASAGAGELVTGLIVDGIIGGLGAVFGFLPQMAILFIFLSILEDCGYMVRIAFVMDRVFRHFGLSGKSFIPLLISSGCGIPGIMASRTIENDNDRRLTIMTATFVPCGAKLPVIALMGGLITGWATGNYGDAGSWAFIMYVIGVAAVLVSAIMLKKTKPFSGEPAPFVMELPAYHIPSIRTVAIHVWERLFSFIKKAGTILFLACVVMWVLSTFGFTAEGFGMVEDSADSLMGVVGGFIAPLFHPLGWGVGEYGFAPVAASISGFSAKENIVTTIGILAGVAEEASEDAPTVAAAIRGWFPNVPAAISFLVFNMLNSPCLAAIATMAQQLQSRRWFWFAILFQNIFAYLVSMMIYQLGTVLMGGAFGVGTLVSILVLLGMLYMLFRPDPYKNAKVAARRSVAM</sequence>
<comment type="function">
    <text evidence="1 17">Probable transporter of a GTP-driven Fe(2+) uptake system.</text>
</comment>
<dbReference type="Pfam" id="PF02421">
    <property type="entry name" value="FeoB_N"/>
    <property type="match status" value="1"/>
</dbReference>
<gene>
    <name evidence="19" type="primary">feoB</name>
    <name evidence="19" type="ORF">IAA28_08620</name>
</gene>
<dbReference type="Pfam" id="PF07670">
    <property type="entry name" value="Gate"/>
    <property type="match status" value="2"/>
</dbReference>
<dbReference type="InterPro" id="IPR027417">
    <property type="entry name" value="P-loop_NTPase"/>
</dbReference>
<keyword evidence="12 15" id="KW-0342">GTP-binding</keyword>
<feature type="transmembrane region" description="Helical" evidence="17">
    <location>
        <begin position="425"/>
        <end position="449"/>
    </location>
</feature>
<dbReference type="InterPro" id="IPR006073">
    <property type="entry name" value="GTP-bd"/>
</dbReference>
<evidence type="ECO:0000313" key="19">
    <source>
        <dbReference type="EMBL" id="HIX52855.1"/>
    </source>
</evidence>
<keyword evidence="7 17" id="KW-0812">Transmembrane</keyword>
<evidence type="ECO:0000256" key="16">
    <source>
        <dbReference type="PIRSR" id="PIRSR603373-2"/>
    </source>
</evidence>
<feature type="transmembrane region" description="Helical" evidence="17">
    <location>
        <begin position="390"/>
        <end position="413"/>
    </location>
</feature>
<accession>A0A9D2AWV0</accession>
<evidence type="ECO:0000256" key="5">
    <source>
        <dbReference type="ARBA" id="ARBA00022496"/>
    </source>
</evidence>
<dbReference type="GO" id="GO:0015093">
    <property type="term" value="F:ferrous iron transmembrane transporter activity"/>
    <property type="evidence" value="ECO:0007669"/>
    <property type="project" value="UniProtKB-UniRule"/>
</dbReference>
<feature type="binding site" evidence="16">
    <location>
        <position position="21"/>
    </location>
    <ligand>
        <name>Mg(2+)</name>
        <dbReference type="ChEBI" id="CHEBI:18420"/>
        <label>2</label>
    </ligand>
</feature>
<feature type="transmembrane region" description="Helical" evidence="17">
    <location>
        <begin position="461"/>
        <end position="482"/>
    </location>
</feature>
<keyword evidence="16" id="KW-0460">Magnesium</keyword>
<dbReference type="PRINTS" id="PR00326">
    <property type="entry name" value="GTP1OBG"/>
</dbReference>
<dbReference type="PROSITE" id="PS51711">
    <property type="entry name" value="G_FEOB"/>
    <property type="match status" value="1"/>
</dbReference>
<comment type="caution">
    <text evidence="19">The sequence shown here is derived from an EMBL/GenBank/DDBJ whole genome shotgun (WGS) entry which is preliminary data.</text>
</comment>
<evidence type="ECO:0000256" key="1">
    <source>
        <dbReference type="ARBA" id="ARBA00003926"/>
    </source>
</evidence>
<proteinExistence type="inferred from homology"/>
<dbReference type="Pfam" id="PF07664">
    <property type="entry name" value="FeoB_C"/>
    <property type="match status" value="1"/>
</dbReference>
<dbReference type="NCBIfam" id="TIGR00437">
    <property type="entry name" value="feoB"/>
    <property type="match status" value="1"/>
</dbReference>
<evidence type="ECO:0000259" key="18">
    <source>
        <dbReference type="PROSITE" id="PS51711"/>
    </source>
</evidence>
<keyword evidence="4" id="KW-1003">Cell membrane</keyword>
<dbReference type="AlphaFoldDB" id="A0A9D2AWV0"/>
<evidence type="ECO:0000256" key="11">
    <source>
        <dbReference type="ARBA" id="ARBA00023065"/>
    </source>
</evidence>
<evidence type="ECO:0000256" key="6">
    <source>
        <dbReference type="ARBA" id="ARBA00022519"/>
    </source>
</evidence>
<evidence type="ECO:0000256" key="10">
    <source>
        <dbReference type="ARBA" id="ARBA00023004"/>
    </source>
</evidence>
<evidence type="ECO:0000256" key="14">
    <source>
        <dbReference type="NCBIfam" id="TIGR00437"/>
    </source>
</evidence>
<reference evidence="19" key="1">
    <citation type="journal article" date="2021" name="PeerJ">
        <title>Extensive microbial diversity within the chicken gut microbiome revealed by metagenomics and culture.</title>
        <authorList>
            <person name="Gilroy R."/>
            <person name="Ravi A."/>
            <person name="Getino M."/>
            <person name="Pursley I."/>
            <person name="Horton D.L."/>
            <person name="Alikhan N.F."/>
            <person name="Baker D."/>
            <person name="Gharbi K."/>
            <person name="Hall N."/>
            <person name="Watson M."/>
            <person name="Adriaenssens E.M."/>
            <person name="Foster-Nyarko E."/>
            <person name="Jarju S."/>
            <person name="Secka A."/>
            <person name="Antonio M."/>
            <person name="Oren A."/>
            <person name="Chaudhuri R.R."/>
            <person name="La Ragione R."/>
            <person name="Hildebrand F."/>
            <person name="Pallen M.J."/>
        </authorList>
    </citation>
    <scope>NUCLEOTIDE SEQUENCE</scope>
    <source>
        <strain evidence="19">ChiGjej4B4-12881</strain>
    </source>
</reference>
<keyword evidence="10 17" id="KW-0408">Iron</keyword>
<dbReference type="PANTHER" id="PTHR43185">
    <property type="entry name" value="FERROUS IRON TRANSPORT PROTEIN B"/>
    <property type="match status" value="1"/>
</dbReference>
<evidence type="ECO:0000256" key="17">
    <source>
        <dbReference type="RuleBase" id="RU362098"/>
    </source>
</evidence>
<evidence type="ECO:0000256" key="9">
    <source>
        <dbReference type="ARBA" id="ARBA00022989"/>
    </source>
</evidence>
<dbReference type="InterPro" id="IPR050860">
    <property type="entry name" value="FeoB_GTPase"/>
</dbReference>
<protein>
    <recommendedName>
        <fullName evidence="14 17">Ferrous iron transport protein B</fullName>
    </recommendedName>
</protein>
<dbReference type="InterPro" id="IPR003373">
    <property type="entry name" value="Fe2_transport_prot-B"/>
</dbReference>
<dbReference type="GO" id="GO:0005886">
    <property type="term" value="C:plasma membrane"/>
    <property type="evidence" value="ECO:0007669"/>
    <property type="project" value="UniProtKB-SubCell"/>
</dbReference>
<feature type="transmembrane region" description="Helical" evidence="17">
    <location>
        <begin position="284"/>
        <end position="304"/>
    </location>
</feature>
<dbReference type="PANTHER" id="PTHR43185:SF1">
    <property type="entry name" value="FE(2+) TRANSPORTER FEOB"/>
    <property type="match status" value="1"/>
</dbReference>
<comment type="subcellular location">
    <subcellularLocation>
        <location evidence="2">Cell inner membrane</location>
        <topology evidence="2">Multi-pass membrane protein</topology>
    </subcellularLocation>
    <subcellularLocation>
        <location evidence="17">Cell membrane</location>
        <topology evidence="17">Multi-pass membrane protein</topology>
    </subcellularLocation>
</comment>
<evidence type="ECO:0000256" key="13">
    <source>
        <dbReference type="ARBA" id="ARBA00023136"/>
    </source>
</evidence>
<dbReference type="SUPFAM" id="SSF52540">
    <property type="entry name" value="P-loop containing nucleoside triphosphate hydrolases"/>
    <property type="match status" value="1"/>
</dbReference>
<dbReference type="Gene3D" id="3.40.50.300">
    <property type="entry name" value="P-loop containing nucleotide triphosphate hydrolases"/>
    <property type="match status" value="1"/>
</dbReference>
<feature type="binding site" evidence="16">
    <location>
        <position position="24"/>
    </location>
    <ligand>
        <name>Mg(2+)</name>
        <dbReference type="ChEBI" id="CHEBI:18420"/>
        <label>2</label>
    </ligand>
</feature>
<feature type="domain" description="FeoB-type G" evidence="18">
    <location>
        <begin position="2"/>
        <end position="166"/>
    </location>
</feature>
<dbReference type="Gene3D" id="1.10.287.1770">
    <property type="match status" value="1"/>
</dbReference>
<feature type="binding site" evidence="16">
    <location>
        <position position="20"/>
    </location>
    <ligand>
        <name>Mg(2+)</name>
        <dbReference type="ChEBI" id="CHEBI:18420"/>
        <label>2</label>
    </ligand>
</feature>
<keyword evidence="3 17" id="KW-0813">Transport</keyword>
<keyword evidence="6" id="KW-0997">Cell inner membrane</keyword>
<organism evidence="19 20">
    <name type="scientific">Candidatus Lachnoclostridium stercoripullorum</name>
    <dbReference type="NCBI Taxonomy" id="2838635"/>
    <lineage>
        <taxon>Bacteria</taxon>
        <taxon>Bacillati</taxon>
        <taxon>Bacillota</taxon>
        <taxon>Clostridia</taxon>
        <taxon>Lachnospirales</taxon>
        <taxon>Lachnospiraceae</taxon>
    </lineage>
</organism>
<comment type="similarity">
    <text evidence="17">Belongs to the TRAFAC class TrmE-Era-EngA-EngB-Septin-like GTPase superfamily. FeoB GTPase (TC 9.A.8) family.</text>
</comment>
<evidence type="ECO:0000256" key="2">
    <source>
        <dbReference type="ARBA" id="ARBA00004429"/>
    </source>
</evidence>
<dbReference type="CDD" id="cd01879">
    <property type="entry name" value="FeoB"/>
    <property type="match status" value="1"/>
</dbReference>
<dbReference type="GO" id="GO:0046872">
    <property type="term" value="F:metal ion binding"/>
    <property type="evidence" value="ECO:0007669"/>
    <property type="project" value="UniProtKB-KW"/>
</dbReference>
<keyword evidence="5 17" id="KW-0410">Iron transport</keyword>